<protein>
    <submittedName>
        <fullName evidence="8">Uncharacterized protein</fullName>
    </submittedName>
</protein>
<keyword evidence="7" id="KW-0576">Peroxisome</keyword>
<dbReference type="InterPro" id="IPR011990">
    <property type="entry name" value="TPR-like_helical_dom_sf"/>
</dbReference>
<dbReference type="AlphaFoldDB" id="A0A7R8W8M7"/>
<evidence type="ECO:0000256" key="1">
    <source>
        <dbReference type="ARBA" id="ARBA00004275"/>
    </source>
</evidence>
<proteinExistence type="inferred from homology"/>
<accession>A0A7R8W8M7</accession>
<organism evidence="8">
    <name type="scientific">Cyprideis torosa</name>
    <dbReference type="NCBI Taxonomy" id="163714"/>
    <lineage>
        <taxon>Eukaryota</taxon>
        <taxon>Metazoa</taxon>
        <taxon>Ecdysozoa</taxon>
        <taxon>Arthropoda</taxon>
        <taxon>Crustacea</taxon>
        <taxon>Oligostraca</taxon>
        <taxon>Ostracoda</taxon>
        <taxon>Podocopa</taxon>
        <taxon>Podocopida</taxon>
        <taxon>Cytherocopina</taxon>
        <taxon>Cytheroidea</taxon>
        <taxon>Cytherideidae</taxon>
        <taxon>Cyprideis</taxon>
    </lineage>
</organism>
<reference evidence="8" key="1">
    <citation type="submission" date="2020-11" db="EMBL/GenBank/DDBJ databases">
        <authorList>
            <person name="Tran Van P."/>
        </authorList>
    </citation>
    <scope>NUCLEOTIDE SEQUENCE</scope>
</reference>
<evidence type="ECO:0000256" key="7">
    <source>
        <dbReference type="ARBA" id="ARBA00023140"/>
    </source>
</evidence>
<keyword evidence="4" id="KW-0963">Cytoplasm</keyword>
<dbReference type="InterPro" id="IPR019734">
    <property type="entry name" value="TPR_rpt"/>
</dbReference>
<dbReference type="PANTHER" id="PTHR10130">
    <property type="entry name" value="PEROXISOMAL TARGETING SIGNAL 1 RECEPTOR PEX5"/>
    <property type="match status" value="1"/>
</dbReference>
<dbReference type="SUPFAM" id="SSF48452">
    <property type="entry name" value="TPR-like"/>
    <property type="match status" value="1"/>
</dbReference>
<dbReference type="PANTHER" id="PTHR10130:SF0">
    <property type="entry name" value="GH08708P"/>
    <property type="match status" value="1"/>
</dbReference>
<dbReference type="EMBL" id="OB660347">
    <property type="protein sequence ID" value="CAD7224315.1"/>
    <property type="molecule type" value="Genomic_DNA"/>
</dbReference>
<comment type="similarity">
    <text evidence="3">Belongs to the peroxisomal targeting signal receptor family.</text>
</comment>
<dbReference type="GO" id="GO:0005829">
    <property type="term" value="C:cytosol"/>
    <property type="evidence" value="ECO:0007669"/>
    <property type="project" value="TreeGrafter"/>
</dbReference>
<dbReference type="OrthoDB" id="10006023at2759"/>
<dbReference type="Gene3D" id="1.25.40.10">
    <property type="entry name" value="Tetratricopeptide repeat domain"/>
    <property type="match status" value="1"/>
</dbReference>
<evidence type="ECO:0000256" key="4">
    <source>
        <dbReference type="ARBA" id="ARBA00022490"/>
    </source>
</evidence>
<dbReference type="GO" id="GO:0005052">
    <property type="term" value="F:peroxisome matrix targeting signal-1 binding"/>
    <property type="evidence" value="ECO:0007669"/>
    <property type="project" value="TreeGrafter"/>
</dbReference>
<keyword evidence="6" id="KW-0802">TPR repeat</keyword>
<evidence type="ECO:0000256" key="5">
    <source>
        <dbReference type="ARBA" id="ARBA00022737"/>
    </source>
</evidence>
<name>A0A7R8W8M7_9CRUS</name>
<evidence type="ECO:0000256" key="6">
    <source>
        <dbReference type="ARBA" id="ARBA00022803"/>
    </source>
</evidence>
<dbReference type="Pfam" id="PF13432">
    <property type="entry name" value="TPR_16"/>
    <property type="match status" value="2"/>
</dbReference>
<sequence length="481" mass="52941">MIHQAYFEQRDCVDHLECVAVWAPSIMASSNPEGYCGESTPFQRLTNNIAQGPFLSNRQTNPPTSSMTMGAPGSFRLRDLMAEVNQIRSQEGSTTASAANISPSSSAAQRAAEYLNSVRAKMETADQWVEEFKQQEPAGGAGVEGTQSTAEDHLREIQKGWEEMAEASDYDWLSPDNIVFQPFKEYKLAENNPVLSHPSPFEEGLKQYRLGDLVSAVLLFEAAAHKEPTNPEVWRYLGQAQMENENDGAAIAAFRKCLELDPDNSPAMLSLAAAYTNENFQVQAQSVLKDWLSRHPKYGYLVPPSETATVQPKEEAIASLLTVRDAQSNVVDLFLRAAQLSPSDVDPDVQSALGTLFNLKGEYDKGGDCFQAALSKNPEDHLLWNRLGASRANEHKPVEAIAAYRRALELSPGNIRTRSNLGLAVMNMGAYREAVDHFLAALNLQASLGRAENVAEGVWSNLRMAVSLMARSDLFPLIDTR</sequence>
<dbReference type="SMART" id="SM00028">
    <property type="entry name" value="TPR"/>
    <property type="match status" value="4"/>
</dbReference>
<dbReference type="GO" id="GO:0016560">
    <property type="term" value="P:protein import into peroxisome matrix, docking"/>
    <property type="evidence" value="ECO:0007669"/>
    <property type="project" value="TreeGrafter"/>
</dbReference>
<dbReference type="PROSITE" id="PS50005">
    <property type="entry name" value="TPR"/>
    <property type="match status" value="4"/>
</dbReference>
<comment type="subcellular location">
    <subcellularLocation>
        <location evidence="2">Cytoplasm</location>
    </subcellularLocation>
    <subcellularLocation>
        <location evidence="1">Peroxisome</location>
    </subcellularLocation>
</comment>
<dbReference type="InterPro" id="IPR024111">
    <property type="entry name" value="PEX5/PEX5L"/>
</dbReference>
<evidence type="ECO:0000256" key="3">
    <source>
        <dbReference type="ARBA" id="ARBA00005348"/>
    </source>
</evidence>
<evidence type="ECO:0000313" key="8">
    <source>
        <dbReference type="EMBL" id="CAD7224315.1"/>
    </source>
</evidence>
<dbReference type="GO" id="GO:0005778">
    <property type="term" value="C:peroxisomal membrane"/>
    <property type="evidence" value="ECO:0007669"/>
    <property type="project" value="TreeGrafter"/>
</dbReference>
<evidence type="ECO:0000256" key="2">
    <source>
        <dbReference type="ARBA" id="ARBA00004496"/>
    </source>
</evidence>
<keyword evidence="5" id="KW-0677">Repeat</keyword>
<gene>
    <name evidence="8" type="ORF">CTOB1V02_LOCUS2282</name>
</gene>